<dbReference type="Proteomes" id="UP001159427">
    <property type="component" value="Unassembled WGS sequence"/>
</dbReference>
<protein>
    <submittedName>
        <fullName evidence="1">Uncharacterized protein</fullName>
    </submittedName>
</protein>
<keyword evidence="2" id="KW-1185">Reference proteome</keyword>
<feature type="non-terminal residue" evidence="1">
    <location>
        <position position="1"/>
    </location>
</feature>
<proteinExistence type="predicted"/>
<dbReference type="PANTHER" id="PTHR33845">
    <property type="entry name" value="C2H2-TYPE DOMAIN-CONTAINING PROTEIN"/>
    <property type="match status" value="1"/>
</dbReference>
<reference evidence="1 2" key="1">
    <citation type="submission" date="2022-05" db="EMBL/GenBank/DDBJ databases">
        <authorList>
            <consortium name="Genoscope - CEA"/>
            <person name="William W."/>
        </authorList>
    </citation>
    <scope>NUCLEOTIDE SEQUENCE [LARGE SCALE GENOMIC DNA]</scope>
</reference>
<organism evidence="1 2">
    <name type="scientific">Porites evermanni</name>
    <dbReference type="NCBI Taxonomy" id="104178"/>
    <lineage>
        <taxon>Eukaryota</taxon>
        <taxon>Metazoa</taxon>
        <taxon>Cnidaria</taxon>
        <taxon>Anthozoa</taxon>
        <taxon>Hexacorallia</taxon>
        <taxon>Scleractinia</taxon>
        <taxon>Fungiina</taxon>
        <taxon>Poritidae</taxon>
        <taxon>Porites</taxon>
    </lineage>
</organism>
<sequence>DDSQFLSSICSQNSEPEEEVSIWCDEKELQNEGRQKINDALGNLTGGRFSPILSTLNASWEDISITQQKYYARKAREAVTVSLSVICPGQEKELWNSIRNESIIESEDSHSRKRKKFDTSTGLIDVLIKAHDQAESWRTKRQILSLFANDLTKAELQRLLPGGQLVPEKPIFRTRIDPVKVDHFINYISRPDLLQDVAFGTKTLKLDSGERIIIPAYTSYCKQQEFEPASERSLFRMLEICSASMQKSLQGLDNITAEGSEAFDSLLSMTETLKENGADEYWVQEIVQTMKEAKRYLKTDFKTHVGRDEKSSDHCIVYSLSDPTNLEFSGDCQHSHDIGCERCESLDHMLEEITNKLEEANISEDHKARMKFESRESTRAVQAWKAHLARSVTQEEAKQDALSQLDDETCLIVVDWAMKYLPQRYREQMSEFFGKRGRSWHVSAVITHLHNEERTGIKPLRYDYSDPQAGKDICDRKTAPMKKHIRRWVNEKHNVITAEDMKQAVESHSGLKGCRASVVEVDASKETGIDNKISGISFLNNFQFEENGIRAWKAYNVGPGRLLSYSDLIVEKQGGTGLKVIQPFGP</sequence>
<comment type="caution">
    <text evidence="1">The sequence shown here is derived from an EMBL/GenBank/DDBJ whole genome shotgun (WGS) entry which is preliminary data.</text>
</comment>
<gene>
    <name evidence="1" type="ORF">PEVE_00034453</name>
</gene>
<evidence type="ECO:0000313" key="2">
    <source>
        <dbReference type="Proteomes" id="UP001159427"/>
    </source>
</evidence>
<accession>A0ABN8MGH7</accession>
<dbReference type="PANTHER" id="PTHR33845:SF1">
    <property type="entry name" value="C2H2-TYPE DOMAIN-CONTAINING PROTEIN"/>
    <property type="match status" value="1"/>
</dbReference>
<evidence type="ECO:0000313" key="1">
    <source>
        <dbReference type="EMBL" id="CAH3028587.1"/>
    </source>
</evidence>
<dbReference type="EMBL" id="CALNXI010000522">
    <property type="protein sequence ID" value="CAH3028587.1"/>
    <property type="molecule type" value="Genomic_DNA"/>
</dbReference>
<name>A0ABN8MGH7_9CNID</name>